<name>A0A498KFB9_MALDO</name>
<dbReference type="Pfam" id="PF05553">
    <property type="entry name" value="DUF761"/>
    <property type="match status" value="1"/>
</dbReference>
<dbReference type="EMBL" id="RDQH01000328">
    <property type="protein sequence ID" value="RXI06077.1"/>
    <property type="molecule type" value="Genomic_DNA"/>
</dbReference>
<feature type="region of interest" description="Disordered" evidence="1">
    <location>
        <begin position="138"/>
        <end position="168"/>
    </location>
</feature>
<feature type="compositionally biased region" description="Polar residues" evidence="1">
    <location>
        <begin position="138"/>
        <end position="165"/>
    </location>
</feature>
<keyword evidence="5" id="KW-1185">Reference proteome</keyword>
<evidence type="ECO:0000259" key="3">
    <source>
        <dbReference type="Pfam" id="PF14364"/>
    </source>
</evidence>
<reference evidence="4 5" key="1">
    <citation type="submission" date="2018-10" db="EMBL/GenBank/DDBJ databases">
        <title>A high-quality apple genome assembly.</title>
        <authorList>
            <person name="Hu J."/>
        </authorList>
    </citation>
    <scope>NUCLEOTIDE SEQUENCE [LARGE SCALE GENOMIC DNA]</scope>
    <source>
        <strain evidence="5">cv. HFTH1</strain>
        <tissue evidence="4">Young leaf</tissue>
    </source>
</reference>
<evidence type="ECO:0000313" key="4">
    <source>
        <dbReference type="EMBL" id="RXI06077.1"/>
    </source>
</evidence>
<evidence type="ECO:0000256" key="1">
    <source>
        <dbReference type="SAM" id="MobiDB-lite"/>
    </source>
</evidence>
<dbReference type="InterPro" id="IPR008480">
    <property type="entry name" value="DUF761_pln"/>
</dbReference>
<comment type="caution">
    <text evidence="4">The sequence shown here is derived from an EMBL/GenBank/DDBJ whole genome shotgun (WGS) entry which is preliminary data.</text>
</comment>
<dbReference type="Pfam" id="PF14364">
    <property type="entry name" value="DUF4408"/>
    <property type="match status" value="1"/>
</dbReference>
<dbReference type="PANTHER" id="PTHR33098:SF57">
    <property type="entry name" value="DUF4408 DOMAIN PROTEIN"/>
    <property type="match status" value="1"/>
</dbReference>
<feature type="compositionally biased region" description="Basic and acidic residues" evidence="1">
    <location>
        <begin position="45"/>
        <end position="57"/>
    </location>
</feature>
<dbReference type="AlphaFoldDB" id="A0A498KFB9"/>
<evidence type="ECO:0000313" key="5">
    <source>
        <dbReference type="Proteomes" id="UP000290289"/>
    </source>
</evidence>
<organism evidence="4 5">
    <name type="scientific">Malus domestica</name>
    <name type="common">Apple</name>
    <name type="synonym">Pyrus malus</name>
    <dbReference type="NCBI Taxonomy" id="3750"/>
    <lineage>
        <taxon>Eukaryota</taxon>
        <taxon>Viridiplantae</taxon>
        <taxon>Streptophyta</taxon>
        <taxon>Embryophyta</taxon>
        <taxon>Tracheophyta</taxon>
        <taxon>Spermatophyta</taxon>
        <taxon>Magnoliopsida</taxon>
        <taxon>eudicotyledons</taxon>
        <taxon>Gunneridae</taxon>
        <taxon>Pentapetalae</taxon>
        <taxon>rosids</taxon>
        <taxon>fabids</taxon>
        <taxon>Rosales</taxon>
        <taxon>Rosaceae</taxon>
        <taxon>Amygdaloideae</taxon>
        <taxon>Maleae</taxon>
        <taxon>Malus</taxon>
    </lineage>
</organism>
<gene>
    <name evidence="4" type="ORF">DVH24_018119</name>
</gene>
<feature type="region of interest" description="Disordered" evidence="1">
    <location>
        <begin position="87"/>
        <end position="117"/>
    </location>
</feature>
<protein>
    <recommendedName>
        <fullName evidence="3">DUF4408 domain-containing protein</fullName>
    </recommendedName>
</protein>
<keyword evidence="2" id="KW-0472">Membrane</keyword>
<feature type="compositionally biased region" description="Basic and acidic residues" evidence="1">
    <location>
        <begin position="232"/>
        <end position="241"/>
    </location>
</feature>
<keyword evidence="2" id="KW-0812">Transmembrane</keyword>
<feature type="region of interest" description="Disordered" evidence="1">
    <location>
        <begin position="45"/>
        <end position="68"/>
    </location>
</feature>
<evidence type="ECO:0000256" key="2">
    <source>
        <dbReference type="SAM" id="Phobius"/>
    </source>
</evidence>
<keyword evidence="2" id="KW-1133">Transmembrane helix</keyword>
<feature type="compositionally biased region" description="Polar residues" evidence="1">
    <location>
        <begin position="104"/>
        <end position="115"/>
    </location>
</feature>
<feature type="compositionally biased region" description="Basic and acidic residues" evidence="1">
    <location>
        <begin position="200"/>
        <end position="212"/>
    </location>
</feature>
<sequence>MADPSSSLAMWAWMLSWFTPSSLFLLLNLMIGIIVLSSRYETHKKPEHQQLQQHEEQPGPFSSPQLERTPSLLDRVRSINFSHYKFEQPNPETHYTPPQHADLVNSTGSNRTPSHQLERTPSLLDRFRSINFSHYQFEQSTSPEVQSGESAAQHPGSSQTDSNSPVGLARTPSLLERLKSMDFPFYRPAHADPENKIHEPEASEHEAHDPSSSEKNLVHRNKSNSGNGARVNQHEKIKKSASENSRLRGGVEGNNNETDIRPATPRVKKTRSFGGHEAVDAKANDFINKFKQQLRQQRVQAAAETAEARIN</sequence>
<feature type="region of interest" description="Disordered" evidence="1">
    <location>
        <begin position="200"/>
        <end position="276"/>
    </location>
</feature>
<dbReference type="InterPro" id="IPR025520">
    <property type="entry name" value="DUF4408"/>
</dbReference>
<dbReference type="PANTHER" id="PTHR33098">
    <property type="entry name" value="COTTON FIBER (DUF761)"/>
    <property type="match status" value="1"/>
</dbReference>
<accession>A0A498KFB9</accession>
<feature type="domain" description="DUF4408" evidence="3">
    <location>
        <begin position="10"/>
        <end position="40"/>
    </location>
</feature>
<feature type="transmembrane region" description="Helical" evidence="2">
    <location>
        <begin position="12"/>
        <end position="36"/>
    </location>
</feature>
<proteinExistence type="predicted"/>
<dbReference type="Proteomes" id="UP000290289">
    <property type="component" value="Chromosome 2"/>
</dbReference>